<dbReference type="GO" id="GO:0000245">
    <property type="term" value="P:spliceosomal complex assembly"/>
    <property type="evidence" value="ECO:0007669"/>
    <property type="project" value="TreeGrafter"/>
</dbReference>
<dbReference type="InterPro" id="IPR011009">
    <property type="entry name" value="Kinase-like_dom_sf"/>
</dbReference>
<dbReference type="GO" id="GO:0004674">
    <property type="term" value="F:protein serine/threonine kinase activity"/>
    <property type="evidence" value="ECO:0007669"/>
    <property type="project" value="UniProtKB-KW"/>
</dbReference>
<dbReference type="PANTHER" id="PTHR47634:SF9">
    <property type="entry name" value="PROTEIN KINASE DOMAIN-CONTAINING PROTEIN-RELATED"/>
    <property type="match status" value="1"/>
</dbReference>
<evidence type="ECO:0000256" key="3">
    <source>
        <dbReference type="ARBA" id="ARBA00022679"/>
    </source>
</evidence>
<evidence type="ECO:0000256" key="7">
    <source>
        <dbReference type="ARBA" id="ARBA00047899"/>
    </source>
</evidence>
<comment type="catalytic activity">
    <reaction evidence="8">
        <text>L-seryl-[protein] + ATP = O-phospho-L-seryl-[protein] + ADP + H(+)</text>
        <dbReference type="Rhea" id="RHEA:17989"/>
        <dbReference type="Rhea" id="RHEA-COMP:9863"/>
        <dbReference type="Rhea" id="RHEA-COMP:11604"/>
        <dbReference type="ChEBI" id="CHEBI:15378"/>
        <dbReference type="ChEBI" id="CHEBI:29999"/>
        <dbReference type="ChEBI" id="CHEBI:30616"/>
        <dbReference type="ChEBI" id="CHEBI:83421"/>
        <dbReference type="ChEBI" id="CHEBI:456216"/>
        <dbReference type="EC" id="2.7.11.1"/>
    </reaction>
</comment>
<evidence type="ECO:0000259" key="10">
    <source>
        <dbReference type="PROSITE" id="PS50011"/>
    </source>
</evidence>
<dbReference type="PROSITE" id="PS00107">
    <property type="entry name" value="PROTEIN_KINASE_ATP"/>
    <property type="match status" value="1"/>
</dbReference>
<organism evidence="11 12">
    <name type="scientific">Phanerochaete sordida</name>
    <dbReference type="NCBI Taxonomy" id="48140"/>
    <lineage>
        <taxon>Eukaryota</taxon>
        <taxon>Fungi</taxon>
        <taxon>Dikarya</taxon>
        <taxon>Basidiomycota</taxon>
        <taxon>Agaricomycotina</taxon>
        <taxon>Agaricomycetes</taxon>
        <taxon>Polyporales</taxon>
        <taxon>Phanerochaetaceae</taxon>
        <taxon>Phanerochaete</taxon>
    </lineage>
</organism>
<dbReference type="GO" id="GO:0005634">
    <property type="term" value="C:nucleus"/>
    <property type="evidence" value="ECO:0007669"/>
    <property type="project" value="TreeGrafter"/>
</dbReference>
<keyword evidence="5 11" id="KW-0418">Kinase</keyword>
<dbReference type="EC" id="2.7.11.1" evidence="1"/>
<name>A0A9P3FWK6_9APHY</name>
<dbReference type="GO" id="GO:0005524">
    <property type="term" value="F:ATP binding"/>
    <property type="evidence" value="ECO:0007669"/>
    <property type="project" value="UniProtKB-UniRule"/>
</dbReference>
<dbReference type="InterPro" id="IPR017441">
    <property type="entry name" value="Protein_kinase_ATP_BS"/>
</dbReference>
<evidence type="ECO:0000256" key="2">
    <source>
        <dbReference type="ARBA" id="ARBA00022527"/>
    </source>
</evidence>
<keyword evidence="12" id="KW-1185">Reference proteome</keyword>
<feature type="binding site" evidence="9">
    <location>
        <position position="88"/>
    </location>
    <ligand>
        <name>ATP</name>
        <dbReference type="ChEBI" id="CHEBI:30616"/>
    </ligand>
</feature>
<keyword evidence="3" id="KW-0808">Transferase</keyword>
<sequence>MSSSAISAETDQISVYWEPDDNVEDIEHYVPGGFHPIKLGDILQPLSSLSDQVRRRYRILHKLGRGAFATVWFAETLHRSSQRYVAVKVCMADADTGQEDAIYCRLSRKEGQHVMELLDSFTLQGPNGVHRVLVHNVLGNLTEAIRSGLGVQQIRRICHQLVQGVAFLHRHGVVHGDLHLGNIGVTLPTLDEYPQRDILDHFGNPECTIVLPTAESSHLQGLPAYLVPPISMGSFLSSNGGPFLEKPMTIEIMDLGNATFVDDTPQPSCTPAAVCAPEILFERVARSTDAPATKASDIWSLACTLYEIMFGSRLFHFAAQNDALLGKMAKLCGEVPAAWQTYWASRERLRNLAVSPESADAEWMYLLDQRSQIDSTLTSSDVAEFVSLLRSMLRIDPSTRPCVEVLLEHPWLSRASERRTWLLSHDEGSYETTADPPEADQ</sequence>
<dbReference type="OrthoDB" id="5979581at2759"/>
<dbReference type="SUPFAM" id="SSF56112">
    <property type="entry name" value="Protein kinase-like (PK-like)"/>
    <property type="match status" value="1"/>
</dbReference>
<keyword evidence="4 9" id="KW-0547">Nucleotide-binding</keyword>
<comment type="catalytic activity">
    <reaction evidence="7">
        <text>L-threonyl-[protein] + ATP = O-phospho-L-threonyl-[protein] + ADP + H(+)</text>
        <dbReference type="Rhea" id="RHEA:46608"/>
        <dbReference type="Rhea" id="RHEA-COMP:11060"/>
        <dbReference type="Rhea" id="RHEA-COMP:11605"/>
        <dbReference type="ChEBI" id="CHEBI:15378"/>
        <dbReference type="ChEBI" id="CHEBI:30013"/>
        <dbReference type="ChEBI" id="CHEBI:30616"/>
        <dbReference type="ChEBI" id="CHEBI:61977"/>
        <dbReference type="ChEBI" id="CHEBI:456216"/>
        <dbReference type="EC" id="2.7.11.1"/>
    </reaction>
</comment>
<accession>A0A9P3FWK6</accession>
<dbReference type="AlphaFoldDB" id="A0A9P3FWK6"/>
<feature type="domain" description="Protein kinase" evidence="10">
    <location>
        <begin position="57"/>
        <end position="412"/>
    </location>
</feature>
<evidence type="ECO:0000256" key="8">
    <source>
        <dbReference type="ARBA" id="ARBA00048679"/>
    </source>
</evidence>
<dbReference type="InterPro" id="IPR051334">
    <property type="entry name" value="SRPK"/>
</dbReference>
<gene>
    <name evidence="11" type="ORF">PsYK624_004990</name>
</gene>
<dbReference type="PROSITE" id="PS50011">
    <property type="entry name" value="PROTEIN_KINASE_DOM"/>
    <property type="match status" value="1"/>
</dbReference>
<dbReference type="InterPro" id="IPR000719">
    <property type="entry name" value="Prot_kinase_dom"/>
</dbReference>
<dbReference type="Pfam" id="PF00069">
    <property type="entry name" value="Pkinase"/>
    <property type="match status" value="2"/>
</dbReference>
<evidence type="ECO:0000256" key="1">
    <source>
        <dbReference type="ARBA" id="ARBA00012513"/>
    </source>
</evidence>
<evidence type="ECO:0000313" key="12">
    <source>
        <dbReference type="Proteomes" id="UP000703269"/>
    </source>
</evidence>
<comment type="caution">
    <text evidence="11">The sequence shown here is derived from an EMBL/GenBank/DDBJ whole genome shotgun (WGS) entry which is preliminary data.</text>
</comment>
<dbReference type="PANTHER" id="PTHR47634">
    <property type="entry name" value="PROTEIN KINASE DOMAIN-CONTAINING PROTEIN-RELATED"/>
    <property type="match status" value="1"/>
</dbReference>
<proteinExistence type="predicted"/>
<dbReference type="Gene3D" id="1.10.510.10">
    <property type="entry name" value="Transferase(Phosphotransferase) domain 1"/>
    <property type="match status" value="1"/>
</dbReference>
<dbReference type="Gene3D" id="3.30.200.20">
    <property type="entry name" value="Phosphorylase Kinase, domain 1"/>
    <property type="match status" value="1"/>
</dbReference>
<evidence type="ECO:0000256" key="4">
    <source>
        <dbReference type="ARBA" id="ARBA00022741"/>
    </source>
</evidence>
<evidence type="ECO:0000256" key="6">
    <source>
        <dbReference type="ARBA" id="ARBA00022840"/>
    </source>
</evidence>
<keyword evidence="6 9" id="KW-0067">ATP-binding</keyword>
<dbReference type="GO" id="GO:0050684">
    <property type="term" value="P:regulation of mRNA processing"/>
    <property type="evidence" value="ECO:0007669"/>
    <property type="project" value="TreeGrafter"/>
</dbReference>
<reference evidence="11 12" key="1">
    <citation type="submission" date="2021-08" db="EMBL/GenBank/DDBJ databases">
        <title>Draft Genome Sequence of Phanerochaete sordida strain YK-624.</title>
        <authorList>
            <person name="Mori T."/>
            <person name="Dohra H."/>
            <person name="Suzuki T."/>
            <person name="Kawagishi H."/>
            <person name="Hirai H."/>
        </authorList>
    </citation>
    <scope>NUCLEOTIDE SEQUENCE [LARGE SCALE GENOMIC DNA]</scope>
    <source>
        <strain evidence="11 12">YK-624</strain>
    </source>
</reference>
<protein>
    <recommendedName>
        <fullName evidence="1">non-specific serine/threonine protein kinase</fullName>
        <ecNumber evidence="1">2.7.11.1</ecNumber>
    </recommendedName>
</protein>
<dbReference type="Proteomes" id="UP000703269">
    <property type="component" value="Unassembled WGS sequence"/>
</dbReference>
<dbReference type="EMBL" id="BPQB01000001">
    <property type="protein sequence ID" value="GJE84423.1"/>
    <property type="molecule type" value="Genomic_DNA"/>
</dbReference>
<evidence type="ECO:0000256" key="9">
    <source>
        <dbReference type="PROSITE-ProRule" id="PRU10141"/>
    </source>
</evidence>
<evidence type="ECO:0000313" key="11">
    <source>
        <dbReference type="EMBL" id="GJE84423.1"/>
    </source>
</evidence>
<keyword evidence="2" id="KW-0723">Serine/threonine-protein kinase</keyword>
<dbReference type="GO" id="GO:0005737">
    <property type="term" value="C:cytoplasm"/>
    <property type="evidence" value="ECO:0007669"/>
    <property type="project" value="TreeGrafter"/>
</dbReference>
<evidence type="ECO:0000256" key="5">
    <source>
        <dbReference type="ARBA" id="ARBA00022777"/>
    </source>
</evidence>